<name>A0ABW2PS83_9BACL</name>
<feature type="domain" description="Abortive phage infection protein C-terminal" evidence="2">
    <location>
        <begin position="222"/>
        <end position="343"/>
    </location>
</feature>
<keyword evidence="4" id="KW-1185">Reference proteome</keyword>
<comment type="caution">
    <text evidence="3">The sequence shown here is derived from an EMBL/GenBank/DDBJ whole genome shotgun (WGS) entry which is preliminary data.</text>
</comment>
<feature type="region of interest" description="Disordered" evidence="1">
    <location>
        <begin position="486"/>
        <end position="509"/>
    </location>
</feature>
<dbReference type="EMBL" id="JBHTCE010000001">
    <property type="protein sequence ID" value="MFC7390413.1"/>
    <property type="molecule type" value="Genomic_DNA"/>
</dbReference>
<evidence type="ECO:0000313" key="4">
    <source>
        <dbReference type="Proteomes" id="UP001596439"/>
    </source>
</evidence>
<dbReference type="Pfam" id="PF10592">
    <property type="entry name" value="AIPR"/>
    <property type="match status" value="1"/>
</dbReference>
<proteinExistence type="predicted"/>
<protein>
    <submittedName>
        <fullName evidence="3">AIPR family protein</fullName>
    </submittedName>
</protein>
<gene>
    <name evidence="3" type="ORF">ACFQO8_09645</name>
</gene>
<accession>A0ABW2PS83</accession>
<reference evidence="4" key="1">
    <citation type="journal article" date="2019" name="Int. J. Syst. Evol. Microbiol.">
        <title>The Global Catalogue of Microorganisms (GCM) 10K type strain sequencing project: providing services to taxonomists for standard genome sequencing and annotation.</title>
        <authorList>
            <consortium name="The Broad Institute Genomics Platform"/>
            <consortium name="The Broad Institute Genome Sequencing Center for Infectious Disease"/>
            <person name="Wu L."/>
            <person name="Ma J."/>
        </authorList>
    </citation>
    <scope>NUCLEOTIDE SEQUENCE [LARGE SCALE GENOMIC DNA]</scope>
    <source>
        <strain evidence="4">CCUG 55590</strain>
    </source>
</reference>
<evidence type="ECO:0000313" key="3">
    <source>
        <dbReference type="EMBL" id="MFC7390413.1"/>
    </source>
</evidence>
<dbReference type="Proteomes" id="UP001596439">
    <property type="component" value="Unassembled WGS sequence"/>
</dbReference>
<evidence type="ECO:0000256" key="1">
    <source>
        <dbReference type="SAM" id="MobiDB-lite"/>
    </source>
</evidence>
<sequence>MKESLTDFVPIANKIHRLFKEHNVEVLEEQTETSVKLEALFDERTTEFDIKFLDEKFVEAPVINDRVIFGIYRNMYNEPKKLNEMYKQLIAEFKEYLISNIFDEGYTTLKAADIEKREITLYLLAESVKEMVQLKKYMENYKSEIQESFFTDFRSKKSAQSKIKINIITTSVITPKHESYSINFTNRVNYINVKNGNLKGHIITAKLRDVVEIYGDMGDDLFESNLRIKIEDKNEVDASIQNTIKNEPEDFWFLNNGITLIVPKDGISFFHPEKVTINNLSTSRITVVNGAQTITSASEVFYSFDTEYKEGLNNIEIDELKSKHARSEKAEVLLRIVETEMVNNKENELNSQVGIENQEVKEDIEGNASQLVNQVKDQEEINESQTVEGVSETKNAETQRGKYYNDVSRISLALNRQKPITNEDIAYFIRFVNAINSLKLNNENNTEVNRFLFRIIRRGERESIIHNEYHLVSLSRVLKAFLGSAPGDARSKSKNSLLEISSNNDDDQENDQIENLYFASEDIFKEKEKYNDIESNESYIDVFKAYYLPVNFAMKLNDKFSTKISLIRDLVSSLSRLNDEQMETLKKHVHKIYTYGKYHMICFIVNEKMGNEKIRKNDENTFDKWEERMNTEISDDEFALRLMLATFAWQRVKAGDFTANTFKSNKLRDLNRIYSLYLKMLSRMDDNNLENSIKKVHTFSYKPIRNKLIKDYPLYLKSYKSMYIKDVEPFESTSQNKEEQ</sequence>
<dbReference type="InterPro" id="IPR018891">
    <property type="entry name" value="AIPR_C"/>
</dbReference>
<organism evidence="3 4">
    <name type="scientific">Exiguobacterium aestuarii</name>
    <dbReference type="NCBI Taxonomy" id="273527"/>
    <lineage>
        <taxon>Bacteria</taxon>
        <taxon>Bacillati</taxon>
        <taxon>Bacillota</taxon>
        <taxon>Bacilli</taxon>
        <taxon>Bacillales</taxon>
        <taxon>Bacillales Family XII. Incertae Sedis</taxon>
        <taxon>Exiguobacterium</taxon>
    </lineage>
</organism>
<dbReference type="RefSeq" id="WP_214789461.1">
    <property type="nucleotide sequence ID" value="NZ_JANIEL010000001.1"/>
</dbReference>
<evidence type="ECO:0000259" key="2">
    <source>
        <dbReference type="Pfam" id="PF10592"/>
    </source>
</evidence>